<dbReference type="Proteomes" id="UP000199600">
    <property type="component" value="Unassembled WGS sequence"/>
</dbReference>
<evidence type="ECO:0000313" key="2">
    <source>
        <dbReference type="EMBL" id="SBT04069.1"/>
    </source>
</evidence>
<evidence type="ECO:0000256" key="1">
    <source>
        <dbReference type="SAM" id="MobiDB-lite"/>
    </source>
</evidence>
<protein>
    <submittedName>
        <fullName evidence="2">Uncharacterized protein</fullName>
    </submittedName>
</protein>
<evidence type="ECO:0000313" key="3">
    <source>
        <dbReference type="Proteomes" id="UP000199600"/>
    </source>
</evidence>
<dbReference type="AlphaFoldDB" id="A0A1A8XFW3"/>
<dbReference type="EMBL" id="FLQY01000024">
    <property type="protein sequence ID" value="SBT04069.1"/>
    <property type="molecule type" value="Genomic_DNA"/>
</dbReference>
<organism evidence="2 3">
    <name type="scientific">Candidatus Propionivibrio aalborgensis</name>
    <dbReference type="NCBI Taxonomy" id="1860101"/>
    <lineage>
        <taxon>Bacteria</taxon>
        <taxon>Pseudomonadati</taxon>
        <taxon>Pseudomonadota</taxon>
        <taxon>Betaproteobacteria</taxon>
        <taxon>Rhodocyclales</taxon>
        <taxon>Rhodocyclaceae</taxon>
        <taxon>Propionivibrio</taxon>
    </lineage>
</organism>
<proteinExistence type="predicted"/>
<name>A0A1A8XFW3_9RHOO</name>
<keyword evidence="3" id="KW-1185">Reference proteome</keyword>
<accession>A0A1A8XFW3</accession>
<reference evidence="2 3" key="1">
    <citation type="submission" date="2016-06" db="EMBL/GenBank/DDBJ databases">
        <authorList>
            <person name="Kjaerup R.B."/>
            <person name="Dalgaard T.S."/>
            <person name="Juul-Madsen H.R."/>
        </authorList>
    </citation>
    <scope>NUCLEOTIDE SEQUENCE [LARGE SCALE GENOMIC DNA]</scope>
    <source>
        <strain evidence="2">2</strain>
    </source>
</reference>
<gene>
    <name evidence="2" type="ORF">PROAA_120001</name>
</gene>
<feature type="region of interest" description="Disordered" evidence="1">
    <location>
        <begin position="55"/>
        <end position="80"/>
    </location>
</feature>
<sequence>MSSNNQAELLKERVRCGVCQHGIRVRGIELIACLPHLDMRSPVIDRICAEFEGKKKERVSENESLSVQTSQSERQNPEQS</sequence>
<feature type="compositionally biased region" description="Polar residues" evidence="1">
    <location>
        <begin position="62"/>
        <end position="80"/>
    </location>
</feature>
<dbReference type="RefSeq" id="WP_186409654.1">
    <property type="nucleotide sequence ID" value="NZ_FLQY01000024.1"/>
</dbReference>